<evidence type="ECO:0000313" key="1">
    <source>
        <dbReference type="EMBL" id="JAR99176.1"/>
    </source>
</evidence>
<reference evidence="1" key="2">
    <citation type="journal article" date="2017" name="J. Med. Entomol.">
        <title>Transcriptome Analysis of the Triatoma infestans (Hemiptera: Reduviidae) Integument.</title>
        <authorList>
            <person name="Calderon-Fernandez G.M."/>
            <person name="Moriconi D.E."/>
            <person name="Dulbecco A.B."/>
            <person name="Juarez M.P."/>
        </authorList>
    </citation>
    <scope>NUCLEOTIDE SEQUENCE</scope>
    <source>
        <strain evidence="1">Int1</strain>
        <tissue evidence="1">Integument</tissue>
    </source>
</reference>
<sequence>MLELEVRGIHDAHTLQWEYIKLYNLLDTVAHGECL</sequence>
<reference evidence="1" key="1">
    <citation type="submission" date="2016-04" db="EMBL/GenBank/DDBJ databases">
        <authorList>
            <person name="Calderon-Fernandez G.M.Sr."/>
        </authorList>
    </citation>
    <scope>NUCLEOTIDE SEQUENCE</scope>
    <source>
        <strain evidence="1">Int1</strain>
        <tissue evidence="1">Integument</tissue>
    </source>
</reference>
<accession>A0A170XSJ9</accession>
<protein>
    <submittedName>
        <fullName evidence="1">Uncharacterized protein</fullName>
    </submittedName>
</protein>
<proteinExistence type="predicted"/>
<dbReference type="EMBL" id="GEMB01004086">
    <property type="protein sequence ID" value="JAR99176.1"/>
    <property type="molecule type" value="Transcribed_RNA"/>
</dbReference>
<dbReference type="AlphaFoldDB" id="A0A170XSJ9"/>
<name>A0A170XSJ9_TRIIF</name>
<organism evidence="1">
    <name type="scientific">Triatoma infestans</name>
    <name type="common">Assassin bug</name>
    <dbReference type="NCBI Taxonomy" id="30076"/>
    <lineage>
        <taxon>Eukaryota</taxon>
        <taxon>Metazoa</taxon>
        <taxon>Ecdysozoa</taxon>
        <taxon>Arthropoda</taxon>
        <taxon>Hexapoda</taxon>
        <taxon>Insecta</taxon>
        <taxon>Pterygota</taxon>
        <taxon>Neoptera</taxon>
        <taxon>Paraneoptera</taxon>
        <taxon>Hemiptera</taxon>
        <taxon>Heteroptera</taxon>
        <taxon>Panheteroptera</taxon>
        <taxon>Cimicomorpha</taxon>
        <taxon>Reduviidae</taxon>
        <taxon>Triatominae</taxon>
        <taxon>Triatoma</taxon>
    </lineage>
</organism>